<keyword evidence="4" id="KW-1185">Reference proteome</keyword>
<dbReference type="SUPFAM" id="SSF46946">
    <property type="entry name" value="S13-like H2TH domain"/>
    <property type="match status" value="1"/>
</dbReference>
<dbReference type="GO" id="GO:0072344">
    <property type="term" value="P:rescue of stalled ribosome"/>
    <property type="evidence" value="ECO:0007669"/>
    <property type="project" value="TreeGrafter"/>
</dbReference>
<dbReference type="GO" id="GO:0000049">
    <property type="term" value="F:tRNA binding"/>
    <property type="evidence" value="ECO:0007669"/>
    <property type="project" value="TreeGrafter"/>
</dbReference>
<dbReference type="GeneID" id="8779901"/>
<evidence type="ECO:0000313" key="4">
    <source>
        <dbReference type="Proteomes" id="UP000002613"/>
    </source>
</evidence>
<dbReference type="Gene3D" id="2.30.310.10">
    <property type="entry name" value="ibrinogen binding protein from staphylococcus aureus domain"/>
    <property type="match status" value="1"/>
</dbReference>
<reference evidence="3 4" key="2">
    <citation type="journal article" date="2011" name="Stand. Genomic Sci.">
        <title>Complete genome sequence of Ferroglobus placidus AEDII12DO.</title>
        <authorList>
            <person name="Anderson I."/>
            <person name="Risso C."/>
            <person name="Holmes D."/>
            <person name="Lucas S."/>
            <person name="Copeland A."/>
            <person name="Lapidus A."/>
            <person name="Cheng J.F."/>
            <person name="Bruce D."/>
            <person name="Goodwin L."/>
            <person name="Pitluck S."/>
            <person name="Saunders E."/>
            <person name="Brettin T."/>
            <person name="Detter J.C."/>
            <person name="Han C."/>
            <person name="Tapia R."/>
            <person name="Larimer F."/>
            <person name="Land M."/>
            <person name="Hauser L."/>
            <person name="Woyke T."/>
            <person name="Lovley D."/>
            <person name="Kyrpides N."/>
            <person name="Ivanova N."/>
        </authorList>
    </citation>
    <scope>NUCLEOTIDE SEQUENCE [LARGE SCALE GENOMIC DNA]</scope>
    <source>
        <strain evidence="4">DSM 10642 / AEDII12DO</strain>
    </source>
</reference>
<dbReference type="EMBL" id="CP001899">
    <property type="protein sequence ID" value="ADC66477.1"/>
    <property type="molecule type" value="Genomic_DNA"/>
</dbReference>
<dbReference type="InterPro" id="IPR008532">
    <property type="entry name" value="NFACT_RNA-bd"/>
</dbReference>
<dbReference type="InterPro" id="IPR010979">
    <property type="entry name" value="Ribosomal_uS13-like_H2TH"/>
</dbReference>
<dbReference type="NCBIfam" id="NF041120">
    <property type="entry name" value="RqcH_arch"/>
    <property type="match status" value="1"/>
</dbReference>
<protein>
    <submittedName>
        <fullName evidence="3">Fibronectin-binding A domain protein</fullName>
    </submittedName>
</protein>
<evidence type="ECO:0000313" key="3">
    <source>
        <dbReference type="EMBL" id="ADC66477.1"/>
    </source>
</evidence>
<keyword evidence="1" id="KW-0175">Coiled coil</keyword>
<dbReference type="GO" id="GO:1990112">
    <property type="term" value="C:RQC complex"/>
    <property type="evidence" value="ECO:0007669"/>
    <property type="project" value="TreeGrafter"/>
</dbReference>
<dbReference type="KEGG" id="fpl:Ferp_2360"/>
<reference evidence="4" key="1">
    <citation type="submission" date="2010-02" db="EMBL/GenBank/DDBJ databases">
        <title>Complete sequence of Ferroglobus placidus DSM 10642.</title>
        <authorList>
            <consortium name="US DOE Joint Genome Institute"/>
            <person name="Lucas S."/>
            <person name="Copeland A."/>
            <person name="Lapidus A."/>
            <person name="Cheng J.-F."/>
            <person name="Bruce D."/>
            <person name="Goodwin L."/>
            <person name="Pitluck S."/>
            <person name="Saunders E."/>
            <person name="Brettin T."/>
            <person name="Detter J.C."/>
            <person name="Han C."/>
            <person name="Tapia R."/>
            <person name="Larimer F."/>
            <person name="Land M."/>
            <person name="Hauser L."/>
            <person name="Kyrpides N."/>
            <person name="Ivanova N."/>
            <person name="Holmes D."/>
            <person name="Lovley D."/>
            <person name="Kyrpides N."/>
            <person name="Anderson I.J."/>
            <person name="Woyke T."/>
        </authorList>
    </citation>
    <scope>NUCLEOTIDE SEQUENCE [LARGE SCALE GENOMIC DNA]</scope>
    <source>
        <strain evidence="4">DSM 10642 / AEDII12DO</strain>
    </source>
</reference>
<accession>D3S1L3</accession>
<feature type="coiled-coil region" evidence="1">
    <location>
        <begin position="277"/>
        <end position="311"/>
    </location>
</feature>
<dbReference type="PANTHER" id="PTHR15239:SF6">
    <property type="entry name" value="RIBOSOME QUALITY CONTROL COMPLEX SUBUNIT NEMF"/>
    <property type="match status" value="1"/>
</dbReference>
<dbReference type="OrthoDB" id="10943at2157"/>
<proteinExistence type="predicted"/>
<dbReference type="HOGENOM" id="CLU_003612_2_1_2"/>
<dbReference type="eggNOG" id="arCOG01695">
    <property type="taxonomic scope" value="Archaea"/>
</dbReference>
<dbReference type="PaxDb" id="589924-Ferp_2360"/>
<dbReference type="Proteomes" id="UP000002613">
    <property type="component" value="Chromosome"/>
</dbReference>
<feature type="domain" description="NFACT RNA-binding" evidence="2">
    <location>
        <begin position="442"/>
        <end position="550"/>
    </location>
</feature>
<organism evidence="3 4">
    <name type="scientific">Ferroglobus placidus (strain DSM 10642 / AEDII12DO)</name>
    <dbReference type="NCBI Taxonomy" id="589924"/>
    <lineage>
        <taxon>Archaea</taxon>
        <taxon>Methanobacteriati</taxon>
        <taxon>Methanobacteriota</taxon>
        <taxon>Archaeoglobi</taxon>
        <taxon>Archaeoglobales</taxon>
        <taxon>Archaeoglobaceae</taxon>
        <taxon>Ferroglobus</taxon>
    </lineage>
</organism>
<dbReference type="AlphaFoldDB" id="D3S1L3"/>
<name>D3S1L3_FERPA</name>
<dbReference type="STRING" id="589924.Ferp_2360"/>
<sequence length="646" mass="75087">MRQMSSIDIRAVLNELKIEGMKVDKVYHYPPNEFRIKLRGRGRVDFLVEAGKRIHATEFPKESPKFPSSIAMLLRKHLENARVERVYQHDFDRIVVIEFSRGDEKKIMVAELFGKGNLLLLDEDFKVILSTNPSYKIGDAYSFPEKRLTPFDVRSPKDLEEILDEREVVKTLATKLGLGGLYAEEILERAGVNKKKPGKELEEDEVRRIFEEMKKIFEDVENCNFNPHIILKDGDYVDYQPIDLKKYEGYEKKYFESFNKAVDEFYTRSALKEIEVKEKKSEVIEKLENRLKIQLETKERYERESEKLRRIGDLIYEKYPIVERIHSALKKAVELKGFDEVKKILAEQKKAGKLKEILDIIPKEKAVVLSIDDVKFKLFLDKNLHENAEYYYDQAKKLKEKVNGIVKAIEKTREEIRRAEEIEAKKILSEFRVVRRREWYEKYRWYITSEGFLVIGGRNAEMNEEIVSKHFESKDLFFHTQTPGGAVTILKRGLEAGEKSIKEAAEFAAIYSALWKHGMHSGEVYYVTYEQVKRAAKPGEYLPKGSFYIVGKRNYLSVELKAAIGVDLENLRVIGGPVEGVKKHADYYVVIGIGDKEVNEISVEIAKIFYEKCKEEEKHLVRAIATPDEIAKFLPPGKSRIIEVKA</sequence>
<dbReference type="RefSeq" id="WP_012966813.1">
    <property type="nucleotide sequence ID" value="NC_013849.1"/>
</dbReference>
<dbReference type="InterPro" id="IPR051608">
    <property type="entry name" value="RQC_Subunit_NEMF"/>
</dbReference>
<dbReference type="GO" id="GO:0043023">
    <property type="term" value="F:ribosomal large subunit binding"/>
    <property type="evidence" value="ECO:0007669"/>
    <property type="project" value="TreeGrafter"/>
</dbReference>
<dbReference type="PANTHER" id="PTHR15239">
    <property type="entry name" value="NUCLEAR EXPORT MEDIATOR FACTOR NEMF"/>
    <property type="match status" value="1"/>
</dbReference>
<gene>
    <name evidence="3" type="ordered locus">Ferp_2360</name>
</gene>
<evidence type="ECO:0000259" key="2">
    <source>
        <dbReference type="Pfam" id="PF05670"/>
    </source>
</evidence>
<feature type="coiled-coil region" evidence="1">
    <location>
        <begin position="395"/>
        <end position="422"/>
    </location>
</feature>
<evidence type="ECO:0000256" key="1">
    <source>
        <dbReference type="SAM" id="Coils"/>
    </source>
</evidence>
<dbReference type="Pfam" id="PF05833">
    <property type="entry name" value="NFACT_N"/>
    <property type="match status" value="1"/>
</dbReference>
<dbReference type="Pfam" id="PF05670">
    <property type="entry name" value="NFACT-R_1"/>
    <property type="match status" value="1"/>
</dbReference>